<name>A0A8H4LVH6_9HYPO</name>
<comment type="cofactor">
    <cofactor evidence="1">
        <name>Mn(2+)</name>
        <dbReference type="ChEBI" id="CHEBI:29035"/>
    </cofactor>
</comment>
<proteinExistence type="predicted"/>
<keyword evidence="3" id="KW-0378">Hydrolase</keyword>
<dbReference type="Proteomes" id="UP000557566">
    <property type="component" value="Unassembled WGS sequence"/>
</dbReference>
<keyword evidence="4" id="KW-0464">Manganese</keyword>
<keyword evidence="7" id="KW-1185">Reference proteome</keyword>
<organism evidence="6 7">
    <name type="scientific">Ophiocordyceps sinensis</name>
    <dbReference type="NCBI Taxonomy" id="72228"/>
    <lineage>
        <taxon>Eukaryota</taxon>
        <taxon>Fungi</taxon>
        <taxon>Dikarya</taxon>
        <taxon>Ascomycota</taxon>
        <taxon>Pezizomycotina</taxon>
        <taxon>Sordariomycetes</taxon>
        <taxon>Hypocreomycetidae</taxon>
        <taxon>Hypocreales</taxon>
        <taxon>Ophiocordycipitaceae</taxon>
        <taxon>Ophiocordyceps</taxon>
    </lineage>
</organism>
<comment type="caution">
    <text evidence="6">The sequence shown here is derived from an EMBL/GenBank/DDBJ whole genome shotgun (WGS) entry which is preliminary data.</text>
</comment>
<feature type="domain" description="DHHA2" evidence="5">
    <location>
        <begin position="258"/>
        <end position="418"/>
    </location>
</feature>
<accession>A0A8H4LVH6</accession>
<dbReference type="SUPFAM" id="SSF64182">
    <property type="entry name" value="DHH phosphoesterases"/>
    <property type="match status" value="1"/>
</dbReference>
<dbReference type="GO" id="GO:0046872">
    <property type="term" value="F:metal ion binding"/>
    <property type="evidence" value="ECO:0007669"/>
    <property type="project" value="UniProtKB-KW"/>
</dbReference>
<dbReference type="OrthoDB" id="374045at2759"/>
<evidence type="ECO:0000256" key="3">
    <source>
        <dbReference type="ARBA" id="ARBA00022801"/>
    </source>
</evidence>
<dbReference type="PANTHER" id="PTHR12112">
    <property type="entry name" value="BNIP - RELATED"/>
    <property type="match status" value="1"/>
</dbReference>
<evidence type="ECO:0000256" key="1">
    <source>
        <dbReference type="ARBA" id="ARBA00001936"/>
    </source>
</evidence>
<dbReference type="Gene3D" id="3.10.310.20">
    <property type="entry name" value="DHHA2 domain"/>
    <property type="match status" value="1"/>
</dbReference>
<sequence>MSPPRRASLQSFLATAKCALRAPASQRPSPLTFVVGNESADLDSLCCAIVYAYLRTHSTPASSLSHNLHVPLANLPRADLGLRPELTAALAHAGLRPADLITLSDLPWDDDRPPQDGQHSTLQPADTRWLLVDHNALTGPLARFAPHVVGCVDHHVDEGAVPRDAVPRVIEPCGSCMSLVVDETRRAWDALAAQDDAAASAGERDDALAKLCLAPILIDTLNLGAADKVKDKDTHAVAYLEDKVLPWSVQPYSRQALFDELSAVKDDISELSFRDILRKDYKQWHESGLVLGISAVVQGLAYLVDDKAAGEAQLLLDHLDTWAHERRLDVAAVMTTSHHDRPNPDGQFQRHLLLWGRSPPGRAAVVRFADAQARPLQLHTWRDGLLDCRTGEMLRLAWRQDELTASRKRVAPLLRKAMEPA</sequence>
<protein>
    <recommendedName>
        <fullName evidence="5">DHHA2 domain-containing protein</fullName>
    </recommendedName>
</protein>
<dbReference type="GO" id="GO:0005737">
    <property type="term" value="C:cytoplasm"/>
    <property type="evidence" value="ECO:0007669"/>
    <property type="project" value="InterPro"/>
</dbReference>
<dbReference type="Gene3D" id="3.90.1640.10">
    <property type="entry name" value="inorganic pyrophosphatase (n-terminal core)"/>
    <property type="match status" value="1"/>
</dbReference>
<dbReference type="Pfam" id="PF01368">
    <property type="entry name" value="DHH"/>
    <property type="match status" value="1"/>
</dbReference>
<dbReference type="InterPro" id="IPR038763">
    <property type="entry name" value="DHH_sf"/>
</dbReference>
<dbReference type="Pfam" id="PF02833">
    <property type="entry name" value="DHHA2"/>
    <property type="match status" value="1"/>
</dbReference>
<dbReference type="SMART" id="SM01131">
    <property type="entry name" value="DHHA2"/>
    <property type="match status" value="1"/>
</dbReference>
<dbReference type="InterPro" id="IPR001667">
    <property type="entry name" value="DDH_dom"/>
</dbReference>
<dbReference type="InterPro" id="IPR038222">
    <property type="entry name" value="DHHA2_dom_sf"/>
</dbReference>
<dbReference type="PANTHER" id="PTHR12112:SF39">
    <property type="entry name" value="EG:152A3.5 PROTEIN (FBGN0003116_PN PROTEIN)"/>
    <property type="match status" value="1"/>
</dbReference>
<dbReference type="InterPro" id="IPR004097">
    <property type="entry name" value="DHHA2"/>
</dbReference>
<evidence type="ECO:0000313" key="6">
    <source>
        <dbReference type="EMBL" id="KAF4506105.1"/>
    </source>
</evidence>
<evidence type="ECO:0000313" key="7">
    <source>
        <dbReference type="Proteomes" id="UP000557566"/>
    </source>
</evidence>
<evidence type="ECO:0000256" key="2">
    <source>
        <dbReference type="ARBA" id="ARBA00022723"/>
    </source>
</evidence>
<reference evidence="6 7" key="1">
    <citation type="journal article" date="2020" name="Genome Biol. Evol.">
        <title>A new high-quality draft genome assembly of the Chinese cordyceps Ophiocordyceps sinensis.</title>
        <authorList>
            <person name="Shu R."/>
            <person name="Zhang J."/>
            <person name="Meng Q."/>
            <person name="Zhang H."/>
            <person name="Zhou G."/>
            <person name="Li M."/>
            <person name="Wu P."/>
            <person name="Zhao Y."/>
            <person name="Chen C."/>
            <person name="Qin Q."/>
        </authorList>
    </citation>
    <scope>NUCLEOTIDE SEQUENCE [LARGE SCALE GENOMIC DNA]</scope>
    <source>
        <strain evidence="6 7">IOZ07</strain>
    </source>
</reference>
<keyword evidence="2" id="KW-0479">Metal-binding</keyword>
<gene>
    <name evidence="6" type="ORF">G6O67_006223</name>
</gene>
<dbReference type="EMBL" id="JAAVMX010000007">
    <property type="protein sequence ID" value="KAF4506105.1"/>
    <property type="molecule type" value="Genomic_DNA"/>
</dbReference>
<evidence type="ECO:0000259" key="5">
    <source>
        <dbReference type="SMART" id="SM01131"/>
    </source>
</evidence>
<evidence type="ECO:0000256" key="4">
    <source>
        <dbReference type="ARBA" id="ARBA00023211"/>
    </source>
</evidence>
<dbReference type="AlphaFoldDB" id="A0A8H4LVH6"/>
<dbReference type="GO" id="GO:0004309">
    <property type="term" value="F:exopolyphosphatase activity"/>
    <property type="evidence" value="ECO:0007669"/>
    <property type="project" value="TreeGrafter"/>
</dbReference>